<sequence>MIKAMIYGDDIRIDSCYAVKVGFLRRRMIVAMDRFFNPMLSQHPISYASDVCLDVILQHRPGTLSSIVISFVKMQDFYGKKVFMTRKMRDLYNGKVFMTRKQLDDFTNLPPNASVEGWLEDARNSVYQLKSSINNGWSRDELWHVKHWESLHTGDTVMAKRYIDNPTVSEMFVKELLGAAKDDDGDEKQ</sequence>
<gene>
    <name evidence="1" type="ORF">NC653_009824</name>
</gene>
<protein>
    <submittedName>
        <fullName evidence="1">Uncharacterized protein</fullName>
    </submittedName>
</protein>
<keyword evidence="2" id="KW-1185">Reference proteome</keyword>
<comment type="caution">
    <text evidence="1">The sequence shown here is derived from an EMBL/GenBank/DDBJ whole genome shotgun (WGS) entry which is preliminary data.</text>
</comment>
<evidence type="ECO:0000313" key="2">
    <source>
        <dbReference type="Proteomes" id="UP001164929"/>
    </source>
</evidence>
<dbReference type="EMBL" id="JAQIZT010000003">
    <property type="protein sequence ID" value="KAJ7005123.1"/>
    <property type="molecule type" value="Genomic_DNA"/>
</dbReference>
<reference evidence="1" key="1">
    <citation type="journal article" date="2023" name="Mol. Ecol. Resour.">
        <title>Chromosome-level genome assembly of a triploid poplar Populus alba 'Berolinensis'.</title>
        <authorList>
            <person name="Chen S."/>
            <person name="Yu Y."/>
            <person name="Wang X."/>
            <person name="Wang S."/>
            <person name="Zhang T."/>
            <person name="Zhou Y."/>
            <person name="He R."/>
            <person name="Meng N."/>
            <person name="Wang Y."/>
            <person name="Liu W."/>
            <person name="Liu Z."/>
            <person name="Liu J."/>
            <person name="Guo Q."/>
            <person name="Huang H."/>
            <person name="Sederoff R.R."/>
            <person name="Wang G."/>
            <person name="Qu G."/>
            <person name="Chen S."/>
        </authorList>
    </citation>
    <scope>NUCLEOTIDE SEQUENCE</scope>
    <source>
        <strain evidence="1">SC-2020</strain>
    </source>
</reference>
<accession>A0AAD6WA60</accession>
<dbReference type="Proteomes" id="UP001164929">
    <property type="component" value="Chromosome 3"/>
</dbReference>
<proteinExistence type="predicted"/>
<organism evidence="1 2">
    <name type="scientific">Populus alba x Populus x berolinensis</name>
    <dbReference type="NCBI Taxonomy" id="444605"/>
    <lineage>
        <taxon>Eukaryota</taxon>
        <taxon>Viridiplantae</taxon>
        <taxon>Streptophyta</taxon>
        <taxon>Embryophyta</taxon>
        <taxon>Tracheophyta</taxon>
        <taxon>Spermatophyta</taxon>
        <taxon>Magnoliopsida</taxon>
        <taxon>eudicotyledons</taxon>
        <taxon>Gunneridae</taxon>
        <taxon>Pentapetalae</taxon>
        <taxon>rosids</taxon>
        <taxon>fabids</taxon>
        <taxon>Malpighiales</taxon>
        <taxon>Salicaceae</taxon>
        <taxon>Saliceae</taxon>
        <taxon>Populus</taxon>
    </lineage>
</organism>
<name>A0AAD6WA60_9ROSI</name>
<evidence type="ECO:0000313" key="1">
    <source>
        <dbReference type="EMBL" id="KAJ7005123.1"/>
    </source>
</evidence>
<dbReference type="AlphaFoldDB" id="A0AAD6WA60"/>